<dbReference type="GO" id="GO:0003824">
    <property type="term" value="F:catalytic activity"/>
    <property type="evidence" value="ECO:0007669"/>
    <property type="project" value="InterPro"/>
</dbReference>
<dbReference type="EMBL" id="UINC01011341">
    <property type="protein sequence ID" value="SVA50104.1"/>
    <property type="molecule type" value="Genomic_DNA"/>
</dbReference>
<evidence type="ECO:0000256" key="4">
    <source>
        <dbReference type="ARBA" id="ARBA00023014"/>
    </source>
</evidence>
<proteinExistence type="predicted"/>
<dbReference type="GO" id="GO:0051536">
    <property type="term" value="F:iron-sulfur cluster binding"/>
    <property type="evidence" value="ECO:0007669"/>
    <property type="project" value="UniProtKB-KW"/>
</dbReference>
<dbReference type="SUPFAM" id="SSF102114">
    <property type="entry name" value="Radical SAM enzymes"/>
    <property type="match status" value="1"/>
</dbReference>
<dbReference type="GO" id="GO:0046872">
    <property type="term" value="F:metal ion binding"/>
    <property type="evidence" value="ECO:0007669"/>
    <property type="project" value="UniProtKB-KW"/>
</dbReference>
<evidence type="ECO:0000313" key="5">
    <source>
        <dbReference type="EMBL" id="SVA50104.1"/>
    </source>
</evidence>
<evidence type="ECO:0008006" key="6">
    <source>
        <dbReference type="Google" id="ProtNLM"/>
    </source>
</evidence>
<dbReference type="InterPro" id="IPR058240">
    <property type="entry name" value="rSAM_sf"/>
</dbReference>
<reference evidence="5" key="1">
    <citation type="submission" date="2018-05" db="EMBL/GenBank/DDBJ databases">
        <authorList>
            <person name="Lanie J.A."/>
            <person name="Ng W.-L."/>
            <person name="Kazmierczak K.M."/>
            <person name="Andrzejewski T.M."/>
            <person name="Davidsen T.M."/>
            <person name="Wayne K.J."/>
            <person name="Tettelin H."/>
            <person name="Glass J.I."/>
            <person name="Rusch D."/>
            <person name="Podicherti R."/>
            <person name="Tsui H.-C.T."/>
            <person name="Winkler M.E."/>
        </authorList>
    </citation>
    <scope>NUCLEOTIDE SEQUENCE</scope>
</reference>
<name>A0A381WCA9_9ZZZZ</name>
<evidence type="ECO:0000256" key="3">
    <source>
        <dbReference type="ARBA" id="ARBA00023004"/>
    </source>
</evidence>
<sequence length="438" mass="51726">MGNSAFKLCCMSDIMDRIDTPAIREGDTVANQQENWWTSDKIKTVREAFLKNEWPVLEDGSNPCNYCKHYEEIGAERESARIDFINRYAPEGITMDNMGFNVETGNIYDHPIDIDLRPGKLCNAKCRSCSSIWSSKIEKEVLDNYDLLEGTYWDMWTDNPWQMKMAESIDWDQDNSRLYDNYNLEGVRWLKMSGGETFIDPSCIKIWKQLVEHGDAKNIQLHLITNGTVWPKKVIDLLSQFKGLQLRFSVDGLGKVFEYCRTGCEWKKVHTNFLKACELPNINSIGFNSVINVYNIFHIYNHVAWMIEQSRRFEFIDPPALHPIVEPMHLNIHWLDDDHKDFIRSEIERVIYDYNINEEEQECFQQVYSDLNKDVSHYRKDSEFVDKLPDDLEKRGDRWMLPNIKYNKEQFIKHTRLADKLRKTNVLDITPQLERYLK</sequence>
<keyword evidence="3" id="KW-0408">Iron</keyword>
<dbReference type="Gene3D" id="3.20.20.70">
    <property type="entry name" value="Aldolase class I"/>
    <property type="match status" value="1"/>
</dbReference>
<evidence type="ECO:0000256" key="1">
    <source>
        <dbReference type="ARBA" id="ARBA00022691"/>
    </source>
</evidence>
<organism evidence="5">
    <name type="scientific">marine metagenome</name>
    <dbReference type="NCBI Taxonomy" id="408172"/>
    <lineage>
        <taxon>unclassified sequences</taxon>
        <taxon>metagenomes</taxon>
        <taxon>ecological metagenomes</taxon>
    </lineage>
</organism>
<keyword evidence="1" id="KW-0949">S-adenosyl-L-methionine</keyword>
<dbReference type="AlphaFoldDB" id="A0A381WCA9"/>
<keyword evidence="4" id="KW-0411">Iron-sulfur</keyword>
<dbReference type="InterPro" id="IPR013785">
    <property type="entry name" value="Aldolase_TIM"/>
</dbReference>
<evidence type="ECO:0000256" key="2">
    <source>
        <dbReference type="ARBA" id="ARBA00022723"/>
    </source>
</evidence>
<dbReference type="SFLD" id="SFLDS00029">
    <property type="entry name" value="Radical_SAM"/>
    <property type="match status" value="1"/>
</dbReference>
<dbReference type="NCBIfam" id="NF033640">
    <property type="entry name" value="N_Twi_rSAM"/>
    <property type="match status" value="1"/>
</dbReference>
<accession>A0A381WCA9</accession>
<dbReference type="InterPro" id="IPR007197">
    <property type="entry name" value="rSAM"/>
</dbReference>
<gene>
    <name evidence="5" type="ORF">METZ01_LOCUS102958</name>
</gene>
<protein>
    <recommendedName>
        <fullName evidence="6">Radical SAM core domain-containing protein</fullName>
    </recommendedName>
</protein>
<keyword evidence="2" id="KW-0479">Metal-binding</keyword>